<protein>
    <submittedName>
        <fullName evidence="1">Uncharacterized protein</fullName>
    </submittedName>
</protein>
<gene>
    <name evidence="1" type="ORF">SAMN04490247_3068</name>
</gene>
<reference evidence="2" key="1">
    <citation type="submission" date="2016-10" db="EMBL/GenBank/DDBJ databases">
        <authorList>
            <person name="Varghese N."/>
            <person name="Submissions S."/>
        </authorList>
    </citation>
    <scope>NUCLEOTIDE SEQUENCE [LARGE SCALE GENOMIC DNA]</scope>
    <source>
        <strain evidence="2">DSM 4771</strain>
    </source>
</reference>
<accession>A0A1G8W7D4</accession>
<evidence type="ECO:0000313" key="2">
    <source>
        <dbReference type="Proteomes" id="UP000199225"/>
    </source>
</evidence>
<name>A0A1G8W7D4_9BACI</name>
<proteinExistence type="predicted"/>
<sequence>MPHVANSKTPLKRARVKKSLRVERQELHQKKLDAIASTIDMNKLADQETLPVDTFGRVDISPDHPDYAYWAKDED</sequence>
<dbReference type="Proteomes" id="UP000199225">
    <property type="component" value="Unassembled WGS sequence"/>
</dbReference>
<organism evidence="1 2">
    <name type="scientific">Salimicrobium halophilum</name>
    <dbReference type="NCBI Taxonomy" id="86666"/>
    <lineage>
        <taxon>Bacteria</taxon>
        <taxon>Bacillati</taxon>
        <taxon>Bacillota</taxon>
        <taxon>Bacilli</taxon>
        <taxon>Bacillales</taxon>
        <taxon>Bacillaceae</taxon>
        <taxon>Salimicrobium</taxon>
    </lineage>
</organism>
<keyword evidence="2" id="KW-1185">Reference proteome</keyword>
<evidence type="ECO:0000313" key="1">
    <source>
        <dbReference type="EMBL" id="SDJ74202.1"/>
    </source>
</evidence>
<dbReference type="AlphaFoldDB" id="A0A1G8W7D4"/>
<dbReference type="EMBL" id="FNEV01000013">
    <property type="protein sequence ID" value="SDJ74202.1"/>
    <property type="molecule type" value="Genomic_DNA"/>
</dbReference>